<evidence type="ECO:0000256" key="4">
    <source>
        <dbReference type="ARBA" id="ARBA00023136"/>
    </source>
</evidence>
<proteinExistence type="predicted"/>
<evidence type="ECO:0000256" key="5">
    <source>
        <dbReference type="SAM" id="Phobius"/>
    </source>
</evidence>
<feature type="transmembrane region" description="Helical" evidence="5">
    <location>
        <begin position="336"/>
        <end position="357"/>
    </location>
</feature>
<gene>
    <name evidence="7" type="ORF">GCM10022394_22100</name>
</gene>
<name>A0ABP6VUM8_9GAMM</name>
<feature type="transmembrane region" description="Helical" evidence="5">
    <location>
        <begin position="306"/>
        <end position="324"/>
    </location>
</feature>
<comment type="caution">
    <text evidence="7">The sequence shown here is derived from an EMBL/GenBank/DDBJ whole genome shotgun (WGS) entry which is preliminary data.</text>
</comment>
<feature type="transmembrane region" description="Helical" evidence="5">
    <location>
        <begin position="171"/>
        <end position="189"/>
    </location>
</feature>
<feature type="transmembrane region" description="Helical" evidence="5">
    <location>
        <begin position="271"/>
        <end position="294"/>
    </location>
</feature>
<dbReference type="Pfam" id="PF07690">
    <property type="entry name" value="MFS_1"/>
    <property type="match status" value="1"/>
</dbReference>
<feature type="transmembrane region" description="Helical" evidence="5">
    <location>
        <begin position="50"/>
        <end position="69"/>
    </location>
</feature>
<dbReference type="Gene3D" id="1.20.1720.10">
    <property type="entry name" value="Multidrug resistance protein D"/>
    <property type="match status" value="1"/>
</dbReference>
<feature type="transmembrane region" description="Helical" evidence="5">
    <location>
        <begin position="201"/>
        <end position="219"/>
    </location>
</feature>
<evidence type="ECO:0000256" key="3">
    <source>
        <dbReference type="ARBA" id="ARBA00022989"/>
    </source>
</evidence>
<feature type="transmembrane region" description="Helical" evidence="5">
    <location>
        <begin position="431"/>
        <end position="453"/>
    </location>
</feature>
<reference evidence="8" key="1">
    <citation type="journal article" date="2019" name="Int. J. Syst. Evol. Microbiol.">
        <title>The Global Catalogue of Microorganisms (GCM) 10K type strain sequencing project: providing services to taxonomists for standard genome sequencing and annotation.</title>
        <authorList>
            <consortium name="The Broad Institute Genomics Platform"/>
            <consortium name="The Broad Institute Genome Sequencing Center for Infectious Disease"/>
            <person name="Wu L."/>
            <person name="Ma J."/>
        </authorList>
    </citation>
    <scope>NUCLEOTIDE SEQUENCE [LARGE SCALE GENOMIC DNA]</scope>
    <source>
        <strain evidence="8">JCM 17110</strain>
    </source>
</reference>
<keyword evidence="8" id="KW-1185">Reference proteome</keyword>
<dbReference type="Proteomes" id="UP001500795">
    <property type="component" value="Unassembled WGS sequence"/>
</dbReference>
<dbReference type="InterPro" id="IPR036259">
    <property type="entry name" value="MFS_trans_sf"/>
</dbReference>
<dbReference type="SUPFAM" id="SSF103473">
    <property type="entry name" value="MFS general substrate transporter"/>
    <property type="match status" value="1"/>
</dbReference>
<sequence>MGQPTENLSPERVIRVFMGVALAIMLGALEITLLMPALSRLGALFDAPQIAPLLVSSYLFAMTLSMPVYGQLSDRLGRRTCQSVAISLFTLGSLASGLVETLPALIATRLLTGLGGGGLIALSFAVIADVIPPRYVGRYQGYISAIFAISSVSGPLLGALLIAWFDWHWLFLFKVPLGLLALALNHWALRGLGHGGTRGAIDIAGMTLLLVAALGWAMATDARLLLPSLALYRWPLLLLAGAVSLLLIWHQWRHRHPVLPLRFLEEPLLRTAILLLALSEAMRLALLVYVPLALESTRAMGPGQTSWILLWFILSVTIGTFISGKRIAKQGFCHPFPRLGSLILALGGIGLLLHFSLLWAGYWLLPILIIGGIGIGFLIVSCSIAVQNALPPGQMGSGLALMNFIRSLGGTLGVALLGWQYQQQSSPGADWMLPVFIMVAGYGLISLLFGLVMPDAPLATTAKHDEPRS</sequence>
<organism evidence="7 8">
    <name type="scientific">Zobellella aerophila</name>
    <dbReference type="NCBI Taxonomy" id="870480"/>
    <lineage>
        <taxon>Bacteria</taxon>
        <taxon>Pseudomonadati</taxon>
        <taxon>Pseudomonadota</taxon>
        <taxon>Gammaproteobacteria</taxon>
        <taxon>Aeromonadales</taxon>
        <taxon>Aeromonadaceae</taxon>
        <taxon>Zobellella</taxon>
    </lineage>
</organism>
<evidence type="ECO:0000256" key="2">
    <source>
        <dbReference type="ARBA" id="ARBA00022692"/>
    </source>
</evidence>
<keyword evidence="2 5" id="KW-0812">Transmembrane</keyword>
<feature type="transmembrane region" description="Helical" evidence="5">
    <location>
        <begin position="143"/>
        <end position="165"/>
    </location>
</feature>
<protein>
    <submittedName>
        <fullName evidence="7">MDR family MFS transporter</fullName>
    </submittedName>
</protein>
<keyword evidence="4 5" id="KW-0472">Membrane</keyword>
<evidence type="ECO:0000313" key="8">
    <source>
        <dbReference type="Proteomes" id="UP001500795"/>
    </source>
</evidence>
<feature type="domain" description="Major facilitator superfamily (MFS) profile" evidence="6">
    <location>
        <begin position="16"/>
        <end position="458"/>
    </location>
</feature>
<dbReference type="EMBL" id="BAABCX010000002">
    <property type="protein sequence ID" value="GAA3541741.1"/>
    <property type="molecule type" value="Genomic_DNA"/>
</dbReference>
<dbReference type="InterPro" id="IPR020846">
    <property type="entry name" value="MFS_dom"/>
</dbReference>
<dbReference type="PANTHER" id="PTHR23501:SF197">
    <property type="entry name" value="COMD"/>
    <property type="match status" value="1"/>
</dbReference>
<feature type="transmembrane region" description="Helical" evidence="5">
    <location>
        <begin position="12"/>
        <end position="38"/>
    </location>
</feature>
<feature type="transmembrane region" description="Helical" evidence="5">
    <location>
        <begin position="231"/>
        <end position="250"/>
    </location>
</feature>
<evidence type="ECO:0000256" key="1">
    <source>
        <dbReference type="ARBA" id="ARBA00004141"/>
    </source>
</evidence>
<dbReference type="Gene3D" id="1.20.1250.20">
    <property type="entry name" value="MFS general substrate transporter like domains"/>
    <property type="match status" value="1"/>
</dbReference>
<dbReference type="InterPro" id="IPR011701">
    <property type="entry name" value="MFS"/>
</dbReference>
<dbReference type="PANTHER" id="PTHR23501">
    <property type="entry name" value="MAJOR FACILITATOR SUPERFAMILY"/>
    <property type="match status" value="1"/>
</dbReference>
<comment type="subcellular location">
    <subcellularLocation>
        <location evidence="1">Membrane</location>
        <topology evidence="1">Multi-pass membrane protein</topology>
    </subcellularLocation>
</comment>
<dbReference type="RefSeq" id="WP_344957900.1">
    <property type="nucleotide sequence ID" value="NZ_BAABCX010000002.1"/>
</dbReference>
<feature type="transmembrane region" description="Helical" evidence="5">
    <location>
        <begin position="398"/>
        <end position="419"/>
    </location>
</feature>
<keyword evidence="3 5" id="KW-1133">Transmembrane helix</keyword>
<dbReference type="PROSITE" id="PS50850">
    <property type="entry name" value="MFS"/>
    <property type="match status" value="1"/>
</dbReference>
<evidence type="ECO:0000259" key="6">
    <source>
        <dbReference type="PROSITE" id="PS50850"/>
    </source>
</evidence>
<accession>A0ABP6VUM8</accession>
<feature type="transmembrane region" description="Helical" evidence="5">
    <location>
        <begin position="363"/>
        <end position="386"/>
    </location>
</feature>
<evidence type="ECO:0000313" key="7">
    <source>
        <dbReference type="EMBL" id="GAA3541741.1"/>
    </source>
</evidence>
<feature type="transmembrane region" description="Helical" evidence="5">
    <location>
        <begin position="111"/>
        <end position="131"/>
    </location>
</feature>
<feature type="transmembrane region" description="Helical" evidence="5">
    <location>
        <begin position="81"/>
        <end position="99"/>
    </location>
</feature>